<feature type="non-terminal residue" evidence="2">
    <location>
        <position position="1"/>
    </location>
</feature>
<dbReference type="AlphaFoldDB" id="A0AA35T9V4"/>
<dbReference type="InterPro" id="IPR002035">
    <property type="entry name" value="VWF_A"/>
</dbReference>
<dbReference type="EMBL" id="CASHTH010003389">
    <property type="protein sequence ID" value="CAI8044360.1"/>
    <property type="molecule type" value="Genomic_DNA"/>
</dbReference>
<evidence type="ECO:0000313" key="3">
    <source>
        <dbReference type="Proteomes" id="UP001174909"/>
    </source>
</evidence>
<dbReference type="Pfam" id="PF13768">
    <property type="entry name" value="VWA_3"/>
    <property type="match status" value="1"/>
</dbReference>
<evidence type="ECO:0000259" key="1">
    <source>
        <dbReference type="Pfam" id="PF13768"/>
    </source>
</evidence>
<protein>
    <submittedName>
        <fullName evidence="2">von Willebrand factor A domain-containing protein 5A</fullName>
    </submittedName>
</protein>
<feature type="domain" description="VWFA" evidence="1">
    <location>
        <begin position="2"/>
        <end position="119"/>
    </location>
</feature>
<proteinExistence type="predicted"/>
<dbReference type="SUPFAM" id="SSF53300">
    <property type="entry name" value="vWA-like"/>
    <property type="match status" value="1"/>
</dbReference>
<dbReference type="Gene3D" id="3.40.50.410">
    <property type="entry name" value="von Willebrand factor, type A domain"/>
    <property type="match status" value="1"/>
</dbReference>
<dbReference type="PANTHER" id="PTHR45737:SF6">
    <property type="entry name" value="VON WILLEBRAND FACTOR A DOMAIN-CONTAINING PROTEIN 5A"/>
    <property type="match status" value="1"/>
</dbReference>
<name>A0AA35T9V4_GEOBA</name>
<dbReference type="InterPro" id="IPR036465">
    <property type="entry name" value="vWFA_dom_sf"/>
</dbReference>
<reference evidence="2" key="1">
    <citation type="submission" date="2023-03" db="EMBL/GenBank/DDBJ databases">
        <authorList>
            <person name="Steffen K."/>
            <person name="Cardenas P."/>
        </authorList>
    </citation>
    <scope>NUCLEOTIDE SEQUENCE</scope>
</reference>
<sequence length="156" mass="16989">YFNIIGFGSSCKSLFPETVPYDEQHLETAVQHSQEMKADLGGTELLNPLKHIFEMKPRAGYARQVFVLTDGSVSNTDACIQEMKRNVENARCFTFGIGSGASSALVNGLAVAGNGAAEFVKEGERMQPKVIRSLKRALQPAVTDVSCFSRSLKSLK</sequence>
<comment type="caution">
    <text evidence="2">The sequence shown here is derived from an EMBL/GenBank/DDBJ whole genome shotgun (WGS) entry which is preliminary data.</text>
</comment>
<organism evidence="2 3">
    <name type="scientific">Geodia barretti</name>
    <name type="common">Barrett's horny sponge</name>
    <dbReference type="NCBI Taxonomy" id="519541"/>
    <lineage>
        <taxon>Eukaryota</taxon>
        <taxon>Metazoa</taxon>
        <taxon>Porifera</taxon>
        <taxon>Demospongiae</taxon>
        <taxon>Heteroscleromorpha</taxon>
        <taxon>Tetractinellida</taxon>
        <taxon>Astrophorina</taxon>
        <taxon>Geodiidae</taxon>
        <taxon>Geodia</taxon>
    </lineage>
</organism>
<dbReference type="Proteomes" id="UP001174909">
    <property type="component" value="Unassembled WGS sequence"/>
</dbReference>
<accession>A0AA35T9V4</accession>
<keyword evidence="3" id="KW-1185">Reference proteome</keyword>
<dbReference type="PANTHER" id="PTHR45737">
    <property type="entry name" value="VON WILLEBRAND FACTOR A DOMAIN-CONTAINING PROTEIN 5A"/>
    <property type="match status" value="1"/>
</dbReference>
<evidence type="ECO:0000313" key="2">
    <source>
        <dbReference type="EMBL" id="CAI8044360.1"/>
    </source>
</evidence>
<gene>
    <name evidence="2" type="ORF">GBAR_LOCUS24609</name>
</gene>